<feature type="region of interest" description="Disordered" evidence="1">
    <location>
        <begin position="1"/>
        <end position="20"/>
    </location>
</feature>
<dbReference type="InterPro" id="IPR019600">
    <property type="entry name" value="Hemin_uptake_protein_HemP"/>
</dbReference>
<dbReference type="Gene3D" id="2.10.70.10">
    <property type="entry name" value="Complement Module, domain 1"/>
    <property type="match status" value="1"/>
</dbReference>
<accession>A0A1C4DAR1</accession>
<evidence type="ECO:0000256" key="1">
    <source>
        <dbReference type="SAM" id="MobiDB-lite"/>
    </source>
</evidence>
<proteinExistence type="predicted"/>
<dbReference type="Proteomes" id="UP000198975">
    <property type="component" value="Unassembled WGS sequence"/>
</dbReference>
<dbReference type="EMBL" id="FMAY01000011">
    <property type="protein sequence ID" value="SCC28441.1"/>
    <property type="molecule type" value="Genomic_DNA"/>
</dbReference>
<feature type="compositionally biased region" description="Polar residues" evidence="1">
    <location>
        <begin position="1"/>
        <end position="18"/>
    </location>
</feature>
<evidence type="ECO:0000313" key="2">
    <source>
        <dbReference type="EMBL" id="SCC28441.1"/>
    </source>
</evidence>
<sequence>MSHMDSTTMPPVRSQENATHIIPTDRRISSQILLGDEGRVVIEHKGQHYLLRQTHAGKLILTK</sequence>
<reference evidence="3" key="1">
    <citation type="submission" date="2016-08" db="EMBL/GenBank/DDBJ databases">
        <authorList>
            <person name="Varghese N."/>
            <person name="Submissions Spin"/>
        </authorList>
    </citation>
    <scope>NUCLEOTIDE SEQUENCE [LARGE SCALE GENOMIC DNA]</scope>
    <source>
        <strain evidence="3">REICA_082</strain>
    </source>
</reference>
<protein>
    <submittedName>
        <fullName evidence="2">Hemin uptake protein HemP</fullName>
    </submittedName>
</protein>
<dbReference type="NCBIfam" id="NF007559">
    <property type="entry name" value="PRK10183.1"/>
    <property type="match status" value="1"/>
</dbReference>
<name>A0A1C4DAR1_9ENTR</name>
<dbReference type="AlphaFoldDB" id="A0A1C4DAR1"/>
<dbReference type="OrthoDB" id="6121157at2"/>
<dbReference type="Pfam" id="PF10636">
    <property type="entry name" value="hemP"/>
    <property type="match status" value="1"/>
</dbReference>
<gene>
    <name evidence="2" type="ORF">GA0061071_11151</name>
</gene>
<organism evidence="2 3">
    <name type="scientific">Kosakonia oryzendophytica</name>
    <dbReference type="NCBI Taxonomy" id="1005665"/>
    <lineage>
        <taxon>Bacteria</taxon>
        <taxon>Pseudomonadati</taxon>
        <taxon>Pseudomonadota</taxon>
        <taxon>Gammaproteobacteria</taxon>
        <taxon>Enterobacterales</taxon>
        <taxon>Enterobacteriaceae</taxon>
        <taxon>Kosakonia</taxon>
    </lineage>
</organism>
<keyword evidence="3" id="KW-1185">Reference proteome</keyword>
<evidence type="ECO:0000313" key="3">
    <source>
        <dbReference type="Proteomes" id="UP000198975"/>
    </source>
</evidence>